<comment type="caution">
    <text evidence="2">The sequence shown here is derived from an EMBL/GenBank/DDBJ whole genome shotgun (WGS) entry which is preliminary data.</text>
</comment>
<reference evidence="2 3" key="1">
    <citation type="submission" date="2019-12" db="EMBL/GenBank/DDBJ databases">
        <title>Enteriobacteria Tanzani isolates_8377-8380.</title>
        <authorList>
            <person name="Subbiah M."/>
            <person name="Call D."/>
        </authorList>
    </citation>
    <scope>NUCLEOTIDE SEQUENCE [LARGE SCALE GENOMIC DNA]</scope>
    <source>
        <strain evidence="2 3">8378wC7</strain>
    </source>
</reference>
<dbReference type="FunFam" id="3.40.309.10:FF:000031">
    <property type="entry name" value="Phenylacetic acid degradation protein MaoC"/>
    <property type="match status" value="1"/>
</dbReference>
<dbReference type="GO" id="GO:0016620">
    <property type="term" value="F:oxidoreductase activity, acting on the aldehyde or oxo group of donors, NAD or NADP as acceptor"/>
    <property type="evidence" value="ECO:0007669"/>
    <property type="project" value="InterPro"/>
</dbReference>
<evidence type="ECO:0000313" key="2">
    <source>
        <dbReference type="EMBL" id="MWT89958.1"/>
    </source>
</evidence>
<dbReference type="PANTHER" id="PTHR43111">
    <property type="entry name" value="ALDEHYDE DEHYDROGENASE B-RELATED"/>
    <property type="match status" value="1"/>
</dbReference>
<feature type="domain" description="Aldehyde dehydrogenase" evidence="1">
    <location>
        <begin position="5"/>
        <end position="167"/>
    </location>
</feature>
<protein>
    <submittedName>
        <fullName evidence="2">Aldehyde dehydrogenase family protein</fullName>
    </submittedName>
</protein>
<dbReference type="InterPro" id="IPR015590">
    <property type="entry name" value="Aldehyde_DH_dom"/>
</dbReference>
<proteinExistence type="predicted"/>
<evidence type="ECO:0000259" key="1">
    <source>
        <dbReference type="Pfam" id="PF00171"/>
    </source>
</evidence>
<dbReference type="PANTHER" id="PTHR43111:SF1">
    <property type="entry name" value="ALDEHYDE DEHYDROGENASE B-RELATED"/>
    <property type="match status" value="1"/>
</dbReference>
<dbReference type="Proteomes" id="UP000480485">
    <property type="component" value="Unassembled WGS sequence"/>
</dbReference>
<organism evidence="2 3">
    <name type="scientific">Escherichia coli</name>
    <dbReference type="NCBI Taxonomy" id="562"/>
    <lineage>
        <taxon>Bacteria</taxon>
        <taxon>Pseudomonadati</taxon>
        <taxon>Pseudomonadota</taxon>
        <taxon>Gammaproteobacteria</taxon>
        <taxon>Enterobacterales</taxon>
        <taxon>Enterobacteriaceae</taxon>
        <taxon>Escherichia</taxon>
    </lineage>
</organism>
<dbReference type="EMBL" id="WTRN01002778">
    <property type="protein sequence ID" value="MWT89958.1"/>
    <property type="molecule type" value="Genomic_DNA"/>
</dbReference>
<dbReference type="AlphaFoldDB" id="A0A6L7CWV6"/>
<dbReference type="InterPro" id="IPR016161">
    <property type="entry name" value="Ald_DH/histidinol_DH"/>
</dbReference>
<dbReference type="SUPFAM" id="SSF53720">
    <property type="entry name" value="ALDH-like"/>
    <property type="match status" value="1"/>
</dbReference>
<feature type="non-terminal residue" evidence="2">
    <location>
        <position position="178"/>
    </location>
</feature>
<dbReference type="InterPro" id="IPR016163">
    <property type="entry name" value="Ald_DH_C"/>
</dbReference>
<evidence type="ECO:0000313" key="3">
    <source>
        <dbReference type="Proteomes" id="UP000480485"/>
    </source>
</evidence>
<dbReference type="Pfam" id="PF00171">
    <property type="entry name" value="Aldedh"/>
    <property type="match status" value="1"/>
</dbReference>
<name>A0A6L7CWV6_ECOLX</name>
<feature type="non-terminal residue" evidence="2">
    <location>
        <position position="1"/>
    </location>
</feature>
<gene>
    <name evidence="2" type="ORF">GP954_33290</name>
</gene>
<dbReference type="Gene3D" id="3.40.309.10">
    <property type="entry name" value="Aldehyde Dehydrogenase, Chain A, domain 2"/>
    <property type="match status" value="1"/>
</dbReference>
<sequence>EFALFIREVVREMTTKAGQKCTAIRRIIVPQALVNAVSDALVARLQKVVVGDPAQEGVKMGALVNAEQRADVQEKVNILLAAGCEIRLGGQADLSAAGAFFPPTLLYCPQPDEAPAVHATEAFGPVATLMPAQNQRHALQLACAGGGSLAGTLVTADPQIARQFIADAARTHGRIQIL</sequence>
<accession>A0A6L7CWV6</accession>